<dbReference type="InterPro" id="IPR051310">
    <property type="entry name" value="MCP_chemotaxis"/>
</dbReference>
<keyword evidence="5" id="KW-1133">Transmembrane helix</keyword>
<feature type="transmembrane region" description="Helical" evidence="5">
    <location>
        <begin position="12"/>
        <end position="33"/>
    </location>
</feature>
<dbReference type="PRINTS" id="PR00260">
    <property type="entry name" value="CHEMTRNSDUCR"/>
</dbReference>
<sequence length="587" mass="61097">MNSLRQLRIGLRLSLAFGAMALLIVLMGGFAVLKMGTINASTEEIATNSMPSIRALGEINIAMNAARRFSLRHALEIEATGKQSAERSRDELVNTTVPQALATYEKLLSSDAERQHFADTNAAWQAYIAADKELLAMSNQGEDKADLAAKLAIGPAGQAFAKVLVPLNKAIELNNSDVNDTEQHARATFEAARDTMLAIAVATVLLAVAMAVVITRSITGPLSEAVQAANTVAQGDLTANIAAEGRDEAADLLRSLKAMNDQLQQVVGQVRSSSENIATGSAQIATGNADLSQRTEEQAANLEETAASMEELTATVKTSADTARQATQLATAACGAATRGGEVVGQVVHTMDEITASSRKIGDIIGTIDGIAFQTNILALNAAVEAARAGEQGRGFAVVAGEVRTLAQRSAEAAREIKQLIGTSVEKVDAGSRLVADAGAQMDDIVGQVRRVADLISEISAAAVEQTSGIGQVNNAIGQLDQVTQQNAALVEESAAAADSLKQQAKRMVEVVSAFKLPGHSHQGSHAATPAPAHVRAAAEVLRQVARPTPAPRPALTSASSAASAPWPAAPAPMPPANHGNDDWESF</sequence>
<dbReference type="Gene3D" id="6.10.340.10">
    <property type="match status" value="1"/>
</dbReference>
<evidence type="ECO:0000259" key="6">
    <source>
        <dbReference type="PROSITE" id="PS50111"/>
    </source>
</evidence>
<dbReference type="CDD" id="cd06225">
    <property type="entry name" value="HAMP"/>
    <property type="match status" value="1"/>
</dbReference>
<dbReference type="InterPro" id="IPR004090">
    <property type="entry name" value="Chemotax_Me-accpt_rcpt"/>
</dbReference>
<keyword evidence="5" id="KW-0472">Membrane</keyword>
<evidence type="ECO:0000313" key="9">
    <source>
        <dbReference type="Proteomes" id="UP001379945"/>
    </source>
</evidence>
<feature type="compositionally biased region" description="Low complexity" evidence="4">
    <location>
        <begin position="554"/>
        <end position="567"/>
    </location>
</feature>
<keyword evidence="9" id="KW-1185">Reference proteome</keyword>
<evidence type="ECO:0000256" key="5">
    <source>
        <dbReference type="SAM" id="Phobius"/>
    </source>
</evidence>
<feature type="region of interest" description="Disordered" evidence="4">
    <location>
        <begin position="549"/>
        <end position="587"/>
    </location>
</feature>
<keyword evidence="3" id="KW-0807">Transducer</keyword>
<dbReference type="Pfam" id="PF00672">
    <property type="entry name" value="HAMP"/>
    <property type="match status" value="1"/>
</dbReference>
<evidence type="ECO:0000256" key="1">
    <source>
        <dbReference type="ARBA" id="ARBA00022481"/>
    </source>
</evidence>
<comment type="similarity">
    <text evidence="2">Belongs to the methyl-accepting chemotaxis (MCP) protein family.</text>
</comment>
<proteinExistence type="inferred from homology"/>
<comment type="caution">
    <text evidence="8">The sequence shown here is derived from an EMBL/GenBank/DDBJ whole genome shotgun (WGS) entry which is preliminary data.</text>
</comment>
<dbReference type="PANTHER" id="PTHR43531:SF14">
    <property type="entry name" value="METHYL-ACCEPTING CHEMOTAXIS PROTEIN I-RELATED"/>
    <property type="match status" value="1"/>
</dbReference>
<evidence type="ECO:0000259" key="7">
    <source>
        <dbReference type="PROSITE" id="PS50885"/>
    </source>
</evidence>
<dbReference type="InterPro" id="IPR024478">
    <property type="entry name" value="HlyB_4HB_MCP"/>
</dbReference>
<dbReference type="SMART" id="SM00304">
    <property type="entry name" value="HAMP"/>
    <property type="match status" value="1"/>
</dbReference>
<evidence type="ECO:0000256" key="3">
    <source>
        <dbReference type="PROSITE-ProRule" id="PRU00284"/>
    </source>
</evidence>
<evidence type="ECO:0000313" key="8">
    <source>
        <dbReference type="EMBL" id="MEK8045498.1"/>
    </source>
</evidence>
<dbReference type="Pfam" id="PF00015">
    <property type="entry name" value="MCPsignal"/>
    <property type="match status" value="1"/>
</dbReference>
<dbReference type="SUPFAM" id="SSF58104">
    <property type="entry name" value="Methyl-accepting chemotaxis protein (MCP) signaling domain"/>
    <property type="match status" value="1"/>
</dbReference>
<dbReference type="InterPro" id="IPR003660">
    <property type="entry name" value="HAMP_dom"/>
</dbReference>
<evidence type="ECO:0000256" key="2">
    <source>
        <dbReference type="ARBA" id="ARBA00029447"/>
    </source>
</evidence>
<dbReference type="RefSeq" id="WP_341397690.1">
    <property type="nucleotide sequence ID" value="NZ_JBBUTI010000002.1"/>
</dbReference>
<dbReference type="Pfam" id="PF12729">
    <property type="entry name" value="4HB_MCP_1"/>
    <property type="match status" value="1"/>
</dbReference>
<gene>
    <name evidence="8" type="ORF">AACH00_03950</name>
</gene>
<dbReference type="Proteomes" id="UP001379945">
    <property type="component" value="Unassembled WGS sequence"/>
</dbReference>
<organism evidence="8 9">
    <name type="scientific">Ideonella margarita</name>
    <dbReference type="NCBI Taxonomy" id="2984191"/>
    <lineage>
        <taxon>Bacteria</taxon>
        <taxon>Pseudomonadati</taxon>
        <taxon>Pseudomonadota</taxon>
        <taxon>Betaproteobacteria</taxon>
        <taxon>Burkholderiales</taxon>
        <taxon>Sphaerotilaceae</taxon>
        <taxon>Ideonella</taxon>
    </lineage>
</organism>
<dbReference type="PANTHER" id="PTHR43531">
    <property type="entry name" value="PROTEIN ICFG"/>
    <property type="match status" value="1"/>
</dbReference>
<dbReference type="InterPro" id="IPR004089">
    <property type="entry name" value="MCPsignal_dom"/>
</dbReference>
<feature type="domain" description="Methyl-accepting transducer" evidence="6">
    <location>
        <begin position="273"/>
        <end position="502"/>
    </location>
</feature>
<dbReference type="PROSITE" id="PS50111">
    <property type="entry name" value="CHEMOTAXIS_TRANSDUC_2"/>
    <property type="match status" value="1"/>
</dbReference>
<keyword evidence="1" id="KW-0488">Methylation</keyword>
<dbReference type="SMART" id="SM00283">
    <property type="entry name" value="MA"/>
    <property type="match status" value="1"/>
</dbReference>
<keyword evidence="5" id="KW-0812">Transmembrane</keyword>
<dbReference type="EMBL" id="JBBUTI010000002">
    <property type="protein sequence ID" value="MEK8045498.1"/>
    <property type="molecule type" value="Genomic_DNA"/>
</dbReference>
<dbReference type="PROSITE" id="PS50885">
    <property type="entry name" value="HAMP"/>
    <property type="match status" value="1"/>
</dbReference>
<reference evidence="8 9" key="1">
    <citation type="submission" date="2024-04" db="EMBL/GenBank/DDBJ databases">
        <title>Novel species of the genus Ideonella isolated from streams.</title>
        <authorList>
            <person name="Lu H."/>
        </authorList>
    </citation>
    <scope>NUCLEOTIDE SEQUENCE [LARGE SCALE GENOMIC DNA]</scope>
    <source>
        <strain evidence="8 9">LYT19W</strain>
    </source>
</reference>
<accession>A0ABU9C144</accession>
<protein>
    <submittedName>
        <fullName evidence="8">Methyl-accepting chemotaxis protein</fullName>
    </submittedName>
</protein>
<feature type="domain" description="HAMP" evidence="7">
    <location>
        <begin position="216"/>
        <end position="268"/>
    </location>
</feature>
<dbReference type="CDD" id="cd11386">
    <property type="entry name" value="MCP_signal"/>
    <property type="match status" value="1"/>
</dbReference>
<evidence type="ECO:0000256" key="4">
    <source>
        <dbReference type="SAM" id="MobiDB-lite"/>
    </source>
</evidence>
<feature type="transmembrane region" description="Helical" evidence="5">
    <location>
        <begin position="196"/>
        <end position="214"/>
    </location>
</feature>
<name>A0ABU9C144_9BURK</name>
<dbReference type="Gene3D" id="1.10.287.950">
    <property type="entry name" value="Methyl-accepting chemotaxis protein"/>
    <property type="match status" value="1"/>
</dbReference>